<dbReference type="RefSeq" id="WP_005581034.1">
    <property type="nucleotide sequence ID" value="NZ_FORO01000001.1"/>
</dbReference>
<dbReference type="GeneID" id="14210172"/>
<accession>A0A1I3J0T8</accession>
<dbReference type="InterPro" id="IPR036412">
    <property type="entry name" value="HAD-like_sf"/>
</dbReference>
<dbReference type="InterPro" id="IPR050155">
    <property type="entry name" value="HAD-like_hydrolase_sf"/>
</dbReference>
<dbReference type="PANTHER" id="PTHR43434">
    <property type="entry name" value="PHOSPHOGLYCOLATE PHOSPHATASE"/>
    <property type="match status" value="1"/>
</dbReference>
<dbReference type="AlphaFoldDB" id="A0A1I3J0T8"/>
<gene>
    <name evidence="1" type="ORF">SAMN05443661_101216</name>
</gene>
<organism evidence="1 2">
    <name type="scientific">Natronobacterium gregoryi</name>
    <dbReference type="NCBI Taxonomy" id="44930"/>
    <lineage>
        <taxon>Archaea</taxon>
        <taxon>Methanobacteriati</taxon>
        <taxon>Methanobacteriota</taxon>
        <taxon>Stenosarchaea group</taxon>
        <taxon>Halobacteria</taxon>
        <taxon>Halobacteriales</taxon>
        <taxon>Natrialbaceae</taxon>
        <taxon>Natronobacterium</taxon>
    </lineage>
</organism>
<dbReference type="Pfam" id="PF00702">
    <property type="entry name" value="Hydrolase"/>
    <property type="match status" value="1"/>
</dbReference>
<reference evidence="1 2" key="1">
    <citation type="submission" date="2016-10" db="EMBL/GenBank/DDBJ databases">
        <authorList>
            <person name="de Groot N.N."/>
        </authorList>
    </citation>
    <scope>NUCLEOTIDE SEQUENCE [LARGE SCALE GENOMIC DNA]</scope>
    <source>
        <strain evidence="1 2">SP2</strain>
    </source>
</reference>
<name>A0A1I3J0T8_9EURY</name>
<dbReference type="InterPro" id="IPR023214">
    <property type="entry name" value="HAD_sf"/>
</dbReference>
<dbReference type="GO" id="GO:0006281">
    <property type="term" value="P:DNA repair"/>
    <property type="evidence" value="ECO:0007669"/>
    <property type="project" value="TreeGrafter"/>
</dbReference>
<sequence>MVSEYDFWLLDLDGTLVDVEWSYTRGVFDRVGDRLGHEFSDREAEIIWNGLTGSRDYQLREWGIDPGAFWDAFHAEEDPLVRAEQTYLHDDAAFVADLDEPVGLVTHCQEFLCEPVLDELDIHDWFDAKLCCTEQTGWKPDPAPVEYVMNELGVGYNGHQGVLAGDGACDVGAAWNAGIDAIHVERIGHERRGRCVLGDYRVQSFDELEFPQ</sequence>
<dbReference type="OrthoDB" id="31229at2157"/>
<proteinExistence type="predicted"/>
<dbReference type="OMA" id="YDFWLLD"/>
<dbReference type="PANTHER" id="PTHR43434:SF1">
    <property type="entry name" value="PHOSPHOGLYCOLATE PHOSPHATASE"/>
    <property type="match status" value="1"/>
</dbReference>
<dbReference type="GO" id="GO:0008967">
    <property type="term" value="F:phosphoglycolate phosphatase activity"/>
    <property type="evidence" value="ECO:0007669"/>
    <property type="project" value="TreeGrafter"/>
</dbReference>
<protein>
    <submittedName>
        <fullName evidence="1">Phosphoglycolate phosphatase</fullName>
    </submittedName>
</protein>
<dbReference type="Proteomes" id="UP000182829">
    <property type="component" value="Unassembled WGS sequence"/>
</dbReference>
<dbReference type="Gene3D" id="3.40.50.1000">
    <property type="entry name" value="HAD superfamily/HAD-like"/>
    <property type="match status" value="1"/>
</dbReference>
<evidence type="ECO:0000313" key="1">
    <source>
        <dbReference type="EMBL" id="SFI53799.1"/>
    </source>
</evidence>
<evidence type="ECO:0000313" key="2">
    <source>
        <dbReference type="Proteomes" id="UP000182829"/>
    </source>
</evidence>
<dbReference type="EMBL" id="FORO01000001">
    <property type="protein sequence ID" value="SFI53799.1"/>
    <property type="molecule type" value="Genomic_DNA"/>
</dbReference>
<dbReference type="SUPFAM" id="SSF56784">
    <property type="entry name" value="HAD-like"/>
    <property type="match status" value="1"/>
</dbReference>